<accession>A0A7J7IHC6</accession>
<evidence type="ECO:0000313" key="2">
    <source>
        <dbReference type="EMBL" id="KAF6001721.1"/>
    </source>
</evidence>
<name>A0A7J7IHC6_9RHOD</name>
<organism evidence="2 3">
    <name type="scientific">Cyanidiococcus yangmingshanensis</name>
    <dbReference type="NCBI Taxonomy" id="2690220"/>
    <lineage>
        <taxon>Eukaryota</taxon>
        <taxon>Rhodophyta</taxon>
        <taxon>Bangiophyceae</taxon>
        <taxon>Cyanidiales</taxon>
        <taxon>Cyanidiaceae</taxon>
        <taxon>Cyanidiococcus</taxon>
    </lineage>
</organism>
<dbReference type="EMBL" id="VWRR01000013">
    <property type="protein sequence ID" value="KAF6001721.1"/>
    <property type="molecule type" value="Genomic_DNA"/>
</dbReference>
<feature type="coiled-coil region" evidence="1">
    <location>
        <begin position="49"/>
        <end position="97"/>
    </location>
</feature>
<keyword evidence="3" id="KW-1185">Reference proteome</keyword>
<dbReference type="AlphaFoldDB" id="A0A7J7IHC6"/>
<protein>
    <submittedName>
        <fullName evidence="2">Uncharacterized protein</fullName>
    </submittedName>
</protein>
<reference evidence="2 3" key="1">
    <citation type="journal article" date="2020" name="J. Phycol.">
        <title>Comparative genome analysis reveals Cyanidiococcus gen. nov., a new extremophilic red algal genus sister to Cyanidioschyzon (Cyanidioschyzonaceae, Rhodophyta).</title>
        <authorList>
            <person name="Liu S.-L."/>
            <person name="Chiang Y.-R."/>
            <person name="Yoon H.S."/>
            <person name="Fu H.-Y."/>
        </authorList>
    </citation>
    <scope>NUCLEOTIDE SEQUENCE [LARGE SCALE GENOMIC DNA]</scope>
    <source>
        <strain evidence="2 3">THAL066</strain>
    </source>
</reference>
<proteinExistence type="predicted"/>
<gene>
    <name evidence="2" type="ORF">F1559_002275</name>
</gene>
<comment type="caution">
    <text evidence="2">The sequence shown here is derived from an EMBL/GenBank/DDBJ whole genome shotgun (WGS) entry which is preliminary data.</text>
</comment>
<evidence type="ECO:0000313" key="3">
    <source>
        <dbReference type="Proteomes" id="UP000530660"/>
    </source>
</evidence>
<evidence type="ECO:0000256" key="1">
    <source>
        <dbReference type="SAM" id="Coils"/>
    </source>
</evidence>
<dbReference type="Proteomes" id="UP000530660">
    <property type="component" value="Unassembled WGS sequence"/>
</dbReference>
<keyword evidence="1" id="KW-0175">Coiled coil</keyword>
<sequence length="119" mass="13754">MVHRTRRVWPPLDELEAIVSAGRQALISTGVEHRSSTSHFHAWDKTGDVGQLRAELENLRMERDTLQRTCAAKERTNMRLRQRLRYLREQLDALVTELHAEHKISTEKNVSLESSPGIE</sequence>